<evidence type="ECO:0000313" key="4">
    <source>
        <dbReference type="Proteomes" id="UP000295578"/>
    </source>
</evidence>
<dbReference type="PANTHER" id="PTHR43422:SF3">
    <property type="entry name" value="THIAMINE THIAZOLE SYNTHASE"/>
    <property type="match status" value="1"/>
</dbReference>
<dbReference type="OrthoDB" id="9790035at2"/>
<proteinExistence type="predicted"/>
<dbReference type="Pfam" id="PF01494">
    <property type="entry name" value="FAD_binding_3"/>
    <property type="match status" value="1"/>
</dbReference>
<evidence type="ECO:0000256" key="1">
    <source>
        <dbReference type="SAM" id="MobiDB-lite"/>
    </source>
</evidence>
<protein>
    <recommendedName>
        <fullName evidence="2">FAD-binding domain-containing protein</fullName>
    </recommendedName>
</protein>
<sequence>MRSIGEHAVVLGAGMAGLLVARALAGAYERVTVVERDRGRADGWRKGVPQGRHAHILLPRGQRILEDMLPGVEAELIGAGAVVADPGADHRFTLGGHTLARRRGAERAIQASRPLLEGVVRDRVGALPGVRFAGGRDVVGLLTGQGRVTGVQVVPRAVGAAAEEIRADLVVDAMGRAGRTRYWLERLGHGPVPREEVKVAVAYATRPIRLPLDSGAGKAVVVGPRPGSPRGMAMVAVEGDRHLLTIAGLDGANRPPADEEGFLDFVRTLAPPEVFESILAAEVLGEIASHRYPSDLRNHYERMRGLPAGLLVTGDALCSFNPVYAQGMTVACLEAEALRRCLDAGPRGLTRRYFRTVAKALNDPWRMAVAADLSMPEVEGRRTPAIRLLNAYVGRVQAAAARDTGVAEQFFRVIGLLDPPATLLRPSIAARALCPSGSPARPARTRRMAAAVPRDGGF</sequence>
<organism evidence="3 4">
    <name type="scientific">Actinomadura darangshiensis</name>
    <dbReference type="NCBI Taxonomy" id="705336"/>
    <lineage>
        <taxon>Bacteria</taxon>
        <taxon>Bacillati</taxon>
        <taxon>Actinomycetota</taxon>
        <taxon>Actinomycetes</taxon>
        <taxon>Streptosporangiales</taxon>
        <taxon>Thermomonosporaceae</taxon>
        <taxon>Actinomadura</taxon>
    </lineage>
</organism>
<dbReference type="EMBL" id="SMKY01000496">
    <property type="protein sequence ID" value="TDD61008.1"/>
    <property type="molecule type" value="Genomic_DNA"/>
</dbReference>
<feature type="domain" description="FAD-binding" evidence="2">
    <location>
        <begin position="9"/>
        <end position="342"/>
    </location>
</feature>
<keyword evidence="4" id="KW-1185">Reference proteome</keyword>
<dbReference type="GO" id="GO:0071949">
    <property type="term" value="F:FAD binding"/>
    <property type="evidence" value="ECO:0007669"/>
    <property type="project" value="InterPro"/>
</dbReference>
<feature type="compositionally biased region" description="Low complexity" evidence="1">
    <location>
        <begin position="448"/>
        <end position="458"/>
    </location>
</feature>
<comment type="caution">
    <text evidence="3">The sequence shown here is derived from an EMBL/GenBank/DDBJ whole genome shotgun (WGS) entry which is preliminary data.</text>
</comment>
<dbReference type="PANTHER" id="PTHR43422">
    <property type="entry name" value="THIAMINE THIAZOLE SYNTHASE"/>
    <property type="match status" value="1"/>
</dbReference>
<evidence type="ECO:0000313" key="3">
    <source>
        <dbReference type="EMBL" id="TDD61008.1"/>
    </source>
</evidence>
<feature type="region of interest" description="Disordered" evidence="1">
    <location>
        <begin position="436"/>
        <end position="458"/>
    </location>
</feature>
<dbReference type="InterPro" id="IPR002938">
    <property type="entry name" value="FAD-bd"/>
</dbReference>
<dbReference type="InterPro" id="IPR036188">
    <property type="entry name" value="FAD/NAD-bd_sf"/>
</dbReference>
<dbReference type="Proteomes" id="UP000295578">
    <property type="component" value="Unassembled WGS sequence"/>
</dbReference>
<gene>
    <name evidence="3" type="ORF">E1293_45330</name>
</gene>
<dbReference type="Gene3D" id="3.50.50.60">
    <property type="entry name" value="FAD/NAD(P)-binding domain"/>
    <property type="match status" value="1"/>
</dbReference>
<dbReference type="AlphaFoldDB" id="A0A4R4ZPY5"/>
<evidence type="ECO:0000259" key="2">
    <source>
        <dbReference type="Pfam" id="PF01494"/>
    </source>
</evidence>
<name>A0A4R4ZPY5_9ACTN</name>
<dbReference type="SUPFAM" id="SSF51905">
    <property type="entry name" value="FAD/NAD(P)-binding domain"/>
    <property type="match status" value="1"/>
</dbReference>
<reference evidence="3 4" key="1">
    <citation type="submission" date="2019-03" db="EMBL/GenBank/DDBJ databases">
        <title>Draft genome sequences of novel Actinobacteria.</title>
        <authorList>
            <person name="Sahin N."/>
            <person name="Ay H."/>
            <person name="Saygin H."/>
        </authorList>
    </citation>
    <scope>NUCLEOTIDE SEQUENCE [LARGE SCALE GENOMIC DNA]</scope>
    <source>
        <strain evidence="3 4">DSM 45941</strain>
    </source>
</reference>
<accession>A0A4R4ZPY5</accession>
<dbReference type="RefSeq" id="WP_132206090.1">
    <property type="nucleotide sequence ID" value="NZ_SMKY01000496.1"/>
</dbReference>